<evidence type="ECO:0000313" key="7">
    <source>
        <dbReference type="Proteomes" id="UP000217199"/>
    </source>
</evidence>
<dbReference type="OrthoDB" id="2098326at2759"/>
<name>A0A286U6B1_9AGAM</name>
<dbReference type="CDD" id="cd03046">
    <property type="entry name" value="GST_N_GTT1_like"/>
    <property type="match status" value="1"/>
</dbReference>
<dbReference type="SFLD" id="SFLDG00358">
    <property type="entry name" value="Main_(cytGST)"/>
    <property type="match status" value="1"/>
</dbReference>
<dbReference type="InterPro" id="IPR036249">
    <property type="entry name" value="Thioredoxin-like_sf"/>
</dbReference>
<dbReference type="InParanoid" id="A0A286U6B1"/>
<evidence type="ECO:0000256" key="3">
    <source>
        <dbReference type="ARBA" id="ARBA00022679"/>
    </source>
</evidence>
<dbReference type="PANTHER" id="PTHR44051">
    <property type="entry name" value="GLUTATHIONE S-TRANSFERASE-RELATED"/>
    <property type="match status" value="1"/>
</dbReference>
<evidence type="ECO:0000313" key="6">
    <source>
        <dbReference type="EMBL" id="PAV15100.1"/>
    </source>
</evidence>
<feature type="domain" description="GST N-terminal" evidence="5">
    <location>
        <begin position="10"/>
        <end position="91"/>
    </location>
</feature>
<dbReference type="SUPFAM" id="SSF47616">
    <property type="entry name" value="GST C-terminal domain-like"/>
    <property type="match status" value="1"/>
</dbReference>
<accession>A0A286U6B1</accession>
<protein>
    <recommendedName>
        <fullName evidence="2">glutathione transferase</fullName>
        <ecNumber evidence="2">2.5.1.18</ecNumber>
    </recommendedName>
</protein>
<dbReference type="Gene3D" id="1.20.1050.10">
    <property type="match status" value="1"/>
</dbReference>
<dbReference type="Gene3D" id="3.40.30.10">
    <property type="entry name" value="Glutaredoxin"/>
    <property type="match status" value="1"/>
</dbReference>
<dbReference type="PROSITE" id="PS50404">
    <property type="entry name" value="GST_NTER"/>
    <property type="match status" value="1"/>
</dbReference>
<dbReference type="Proteomes" id="UP000217199">
    <property type="component" value="Unassembled WGS sequence"/>
</dbReference>
<dbReference type="GO" id="GO:0005737">
    <property type="term" value="C:cytoplasm"/>
    <property type="evidence" value="ECO:0007669"/>
    <property type="project" value="UniProtKB-ARBA"/>
</dbReference>
<evidence type="ECO:0000256" key="2">
    <source>
        <dbReference type="ARBA" id="ARBA00012452"/>
    </source>
</evidence>
<evidence type="ECO:0000256" key="1">
    <source>
        <dbReference type="ARBA" id="ARBA00007409"/>
    </source>
</evidence>
<evidence type="ECO:0000259" key="5">
    <source>
        <dbReference type="PROSITE" id="PS50404"/>
    </source>
</evidence>
<comment type="catalytic activity">
    <reaction evidence="4">
        <text>RX + glutathione = an S-substituted glutathione + a halide anion + H(+)</text>
        <dbReference type="Rhea" id="RHEA:16437"/>
        <dbReference type="ChEBI" id="CHEBI:15378"/>
        <dbReference type="ChEBI" id="CHEBI:16042"/>
        <dbReference type="ChEBI" id="CHEBI:17792"/>
        <dbReference type="ChEBI" id="CHEBI:57925"/>
        <dbReference type="ChEBI" id="CHEBI:90779"/>
        <dbReference type="EC" id="2.5.1.18"/>
    </reaction>
</comment>
<dbReference type="GO" id="GO:0004602">
    <property type="term" value="F:glutathione peroxidase activity"/>
    <property type="evidence" value="ECO:0007669"/>
    <property type="project" value="UniProtKB-ARBA"/>
</dbReference>
<dbReference type="FunFam" id="3.40.30.10:FF:000156">
    <property type="entry name" value="Glutathione S-transferase 1"/>
    <property type="match status" value="1"/>
</dbReference>
<gene>
    <name evidence="6" type="ORF">PNOK_0965300</name>
</gene>
<evidence type="ECO:0000256" key="4">
    <source>
        <dbReference type="ARBA" id="ARBA00047960"/>
    </source>
</evidence>
<dbReference type="SFLD" id="SFLDS00019">
    <property type="entry name" value="Glutathione_Transferase_(cytos"/>
    <property type="match status" value="1"/>
</dbReference>
<sequence length="229" mass="25820">MSTSDNAGAQSKIVVHHLENSRSTRILWLLEELRVPYELKFYKRTSENLAPTELKAIHPLGLSPIITDDDVVIAESAVIVEYLINKFGSEENKPSPAGWLDNSYFTHYCEGSFMPLLVNKLIFTLVPKRTPFLLRPLANILFGALLSNMVEPRIKTHLDFIEAHLTKSQSGWFANGPNPTSADYMMSFALEPLESKSGSKIDEYKKRVHARPAYQRALEKGGKIQLNFA</sequence>
<dbReference type="SUPFAM" id="SSF52833">
    <property type="entry name" value="Thioredoxin-like"/>
    <property type="match status" value="1"/>
</dbReference>
<organism evidence="6 7">
    <name type="scientific">Pyrrhoderma noxium</name>
    <dbReference type="NCBI Taxonomy" id="2282107"/>
    <lineage>
        <taxon>Eukaryota</taxon>
        <taxon>Fungi</taxon>
        <taxon>Dikarya</taxon>
        <taxon>Basidiomycota</taxon>
        <taxon>Agaricomycotina</taxon>
        <taxon>Agaricomycetes</taxon>
        <taxon>Hymenochaetales</taxon>
        <taxon>Hymenochaetaceae</taxon>
        <taxon>Pyrrhoderma</taxon>
    </lineage>
</organism>
<dbReference type="InterPro" id="IPR036282">
    <property type="entry name" value="Glutathione-S-Trfase_C_sf"/>
</dbReference>
<keyword evidence="3" id="KW-0808">Transferase</keyword>
<dbReference type="EMBL" id="NBII01000011">
    <property type="protein sequence ID" value="PAV15100.1"/>
    <property type="molecule type" value="Genomic_DNA"/>
</dbReference>
<comment type="caution">
    <text evidence="6">The sequence shown here is derived from an EMBL/GenBank/DDBJ whole genome shotgun (WGS) entry which is preliminary data.</text>
</comment>
<dbReference type="STRING" id="2282107.A0A286U6B1"/>
<keyword evidence="7" id="KW-1185">Reference proteome</keyword>
<dbReference type="EC" id="2.5.1.18" evidence="2"/>
<proteinExistence type="inferred from homology"/>
<dbReference type="AlphaFoldDB" id="A0A286U6B1"/>
<dbReference type="InterPro" id="IPR004045">
    <property type="entry name" value="Glutathione_S-Trfase_N"/>
</dbReference>
<dbReference type="PANTHER" id="PTHR44051:SF9">
    <property type="entry name" value="GLUTATHIONE S-TRANSFERASE 1"/>
    <property type="match status" value="1"/>
</dbReference>
<dbReference type="Pfam" id="PF02798">
    <property type="entry name" value="GST_N"/>
    <property type="match status" value="1"/>
</dbReference>
<dbReference type="InterPro" id="IPR040079">
    <property type="entry name" value="Glutathione_S-Trfase"/>
</dbReference>
<reference evidence="6 7" key="1">
    <citation type="journal article" date="2017" name="Mol. Ecol.">
        <title>Comparative and population genomic landscape of Phellinus noxius: A hypervariable fungus causing root rot in trees.</title>
        <authorList>
            <person name="Chung C.L."/>
            <person name="Lee T.J."/>
            <person name="Akiba M."/>
            <person name="Lee H.H."/>
            <person name="Kuo T.H."/>
            <person name="Liu D."/>
            <person name="Ke H.M."/>
            <person name="Yokoi T."/>
            <person name="Roa M.B."/>
            <person name="Lu M.J."/>
            <person name="Chang Y.Y."/>
            <person name="Ann P.J."/>
            <person name="Tsai J.N."/>
            <person name="Chen C.Y."/>
            <person name="Tzean S.S."/>
            <person name="Ota Y."/>
            <person name="Hattori T."/>
            <person name="Sahashi N."/>
            <person name="Liou R.F."/>
            <person name="Kikuchi T."/>
            <person name="Tsai I.J."/>
        </authorList>
    </citation>
    <scope>NUCLEOTIDE SEQUENCE [LARGE SCALE GENOMIC DNA]</scope>
    <source>
        <strain evidence="6 7">FFPRI411160</strain>
    </source>
</reference>
<comment type="similarity">
    <text evidence="1">Belongs to the GST superfamily.</text>
</comment>
<dbReference type="GO" id="GO:0004364">
    <property type="term" value="F:glutathione transferase activity"/>
    <property type="evidence" value="ECO:0007669"/>
    <property type="project" value="UniProtKB-EC"/>
</dbReference>
<dbReference type="FunCoup" id="A0A286U6B1">
    <property type="interactions" value="264"/>
</dbReference>